<comment type="similarity">
    <text evidence="2 14">Belongs to the thiolase-like superfamily. FabH family.</text>
</comment>
<evidence type="ECO:0000259" key="15">
    <source>
        <dbReference type="Pfam" id="PF08541"/>
    </source>
</evidence>
<comment type="pathway">
    <text evidence="1 14">Lipid metabolism; fatty acid biosynthesis.</text>
</comment>
<comment type="catalytic activity">
    <reaction evidence="12">
        <text>2-methylpropanoyl-CoA + malonyl-[ACP] + H(+) = 4-methyl-3-oxopentanoyl-[ACP] + CO2 + CoA</text>
        <dbReference type="Rhea" id="RHEA:42268"/>
        <dbReference type="Rhea" id="RHEA-COMP:9623"/>
        <dbReference type="Rhea" id="RHEA-COMP:9940"/>
        <dbReference type="ChEBI" id="CHEBI:15378"/>
        <dbReference type="ChEBI" id="CHEBI:16526"/>
        <dbReference type="ChEBI" id="CHEBI:57287"/>
        <dbReference type="ChEBI" id="CHEBI:57338"/>
        <dbReference type="ChEBI" id="CHEBI:78449"/>
        <dbReference type="ChEBI" id="CHEBI:78820"/>
        <dbReference type="EC" id="2.3.1.300"/>
    </reaction>
    <physiologicalReaction direction="left-to-right" evidence="12">
        <dbReference type="Rhea" id="RHEA:42269"/>
    </physiologicalReaction>
</comment>
<evidence type="ECO:0000256" key="12">
    <source>
        <dbReference type="ARBA" id="ARBA00052467"/>
    </source>
</evidence>
<keyword evidence="7 14" id="KW-0443">Lipid metabolism</keyword>
<dbReference type="Proteomes" id="UP000564806">
    <property type="component" value="Unassembled WGS sequence"/>
</dbReference>
<dbReference type="HAMAP" id="MF_01815">
    <property type="entry name" value="FabH"/>
    <property type="match status" value="1"/>
</dbReference>
<evidence type="ECO:0000259" key="16">
    <source>
        <dbReference type="Pfam" id="PF08545"/>
    </source>
</evidence>
<comment type="subcellular location">
    <subcellularLocation>
        <location evidence="14">Cytoplasm</location>
    </subcellularLocation>
</comment>
<dbReference type="RefSeq" id="WP_175371422.1">
    <property type="nucleotide sequence ID" value="NZ_JABWCS010000204.1"/>
</dbReference>
<accession>A0A850ENF8</accession>
<evidence type="ECO:0000256" key="9">
    <source>
        <dbReference type="ARBA" id="ARBA00023315"/>
    </source>
</evidence>
<dbReference type="InterPro" id="IPR016039">
    <property type="entry name" value="Thiolase-like"/>
</dbReference>
<evidence type="ECO:0000256" key="1">
    <source>
        <dbReference type="ARBA" id="ARBA00005194"/>
    </source>
</evidence>
<evidence type="ECO:0000256" key="4">
    <source>
        <dbReference type="ARBA" id="ARBA00022516"/>
    </source>
</evidence>
<dbReference type="GO" id="GO:0005737">
    <property type="term" value="C:cytoplasm"/>
    <property type="evidence" value="ECO:0007669"/>
    <property type="project" value="UniProtKB-SubCell"/>
</dbReference>
<sequence>MLNNGVNELTGAKITAIGTYVPAQRLTNADLEKMVDTNDEWIVQRTGIRERRISRKDEFTSDLCVAAAEDLAKRYGKNLQDVDMIIVATSTPDFPFPSVAALIQNRLGISQTAGAIDLSAACAGFVYGLHMANGLVASGLHRKVLVLGADSLSKITDYTDRSTCILFGDGAGAVLVESGASSTGFLGFHMGSDGSGGHHVYRTGLSSKIEDIELVDTKLLVQNGREVFRWAVRTVPQGVEQLLAKSGTTLAKVDWFIPHSANLRMIEPICERMNYPLEQALYSLVHFGNTSAASIPLALDLGIREGKVQNGQTVLMYGFGAGLTQVGQLVKLELDEQVAEPTPL</sequence>
<dbReference type="InterPro" id="IPR004655">
    <property type="entry name" value="FabH"/>
</dbReference>
<evidence type="ECO:0000313" key="18">
    <source>
        <dbReference type="Proteomes" id="UP000564806"/>
    </source>
</evidence>
<comment type="catalytic activity">
    <reaction evidence="13">
        <text>3-methylbutanoyl-CoA + malonyl-[ACP] + H(+) = 5-methyl-3-oxohexanoyl-[ACP] + CO2 + CoA</text>
        <dbReference type="Rhea" id="RHEA:42272"/>
        <dbReference type="Rhea" id="RHEA-COMP:9623"/>
        <dbReference type="Rhea" id="RHEA-COMP:9941"/>
        <dbReference type="ChEBI" id="CHEBI:15378"/>
        <dbReference type="ChEBI" id="CHEBI:16526"/>
        <dbReference type="ChEBI" id="CHEBI:57287"/>
        <dbReference type="ChEBI" id="CHEBI:57345"/>
        <dbReference type="ChEBI" id="CHEBI:78449"/>
        <dbReference type="ChEBI" id="CHEBI:78822"/>
        <dbReference type="EC" id="2.3.1.300"/>
    </reaction>
    <physiologicalReaction direction="left-to-right" evidence="13">
        <dbReference type="Rhea" id="RHEA:42273"/>
    </physiologicalReaction>
</comment>
<evidence type="ECO:0000256" key="2">
    <source>
        <dbReference type="ARBA" id="ARBA00008642"/>
    </source>
</evidence>
<keyword evidence="14" id="KW-0511">Multifunctional enzyme</keyword>
<comment type="domain">
    <text evidence="14">The last Arg residue of the ACP-binding site is essential for the weak association between ACP/AcpP and FabH.</text>
</comment>
<protein>
    <recommendedName>
        <fullName evidence="14">Beta-ketoacyl-[acyl-carrier-protein] synthase III</fullName>
        <shortName evidence="14">Beta-ketoacyl-ACP synthase III</shortName>
        <shortName evidence="14">KAS III</shortName>
        <ecNumber evidence="14">2.3.1.180</ecNumber>
    </recommendedName>
    <alternativeName>
        <fullName evidence="14">3-oxoacyl-[acyl-carrier-protein] synthase 3</fullName>
    </alternativeName>
    <alternativeName>
        <fullName evidence="14">3-oxoacyl-[acyl-carrier-protein] synthase III</fullName>
    </alternativeName>
</protein>
<dbReference type="CDD" id="cd00830">
    <property type="entry name" value="KAS_III"/>
    <property type="match status" value="1"/>
</dbReference>
<evidence type="ECO:0000256" key="10">
    <source>
        <dbReference type="ARBA" id="ARBA00051096"/>
    </source>
</evidence>
<dbReference type="GO" id="GO:0004315">
    <property type="term" value="F:3-oxoacyl-[acyl-carrier-protein] synthase activity"/>
    <property type="evidence" value="ECO:0007669"/>
    <property type="project" value="InterPro"/>
</dbReference>
<keyword evidence="4 14" id="KW-0444">Lipid biosynthesis</keyword>
<evidence type="ECO:0000256" key="11">
    <source>
        <dbReference type="ARBA" id="ARBA00052407"/>
    </source>
</evidence>
<evidence type="ECO:0000313" key="17">
    <source>
        <dbReference type="EMBL" id="NUU60864.1"/>
    </source>
</evidence>
<dbReference type="UniPathway" id="UPA00094"/>
<gene>
    <name evidence="14" type="primary">fabH</name>
    <name evidence="17" type="ORF">HPT30_10955</name>
</gene>
<feature type="domain" description="Beta-ketoacyl-[acyl-carrier-protein] synthase III N-terminal" evidence="16">
    <location>
        <begin position="116"/>
        <end position="194"/>
    </location>
</feature>
<comment type="catalytic activity">
    <reaction evidence="10">
        <text>malonyl-[ACP] + acetyl-CoA + H(+) = 3-oxobutanoyl-[ACP] + CO2 + CoA</text>
        <dbReference type="Rhea" id="RHEA:12080"/>
        <dbReference type="Rhea" id="RHEA-COMP:9623"/>
        <dbReference type="Rhea" id="RHEA-COMP:9625"/>
        <dbReference type="ChEBI" id="CHEBI:15378"/>
        <dbReference type="ChEBI" id="CHEBI:16526"/>
        <dbReference type="ChEBI" id="CHEBI:57287"/>
        <dbReference type="ChEBI" id="CHEBI:57288"/>
        <dbReference type="ChEBI" id="CHEBI:78449"/>
        <dbReference type="ChEBI" id="CHEBI:78450"/>
        <dbReference type="EC" id="2.3.1.180"/>
    </reaction>
    <physiologicalReaction direction="left-to-right" evidence="10">
        <dbReference type="Rhea" id="RHEA:12081"/>
    </physiologicalReaction>
</comment>
<dbReference type="NCBIfam" id="TIGR00747">
    <property type="entry name" value="fabH"/>
    <property type="match status" value="1"/>
</dbReference>
<organism evidence="17 18">
    <name type="scientific">Paenibacillus agri</name>
    <dbReference type="NCBI Taxonomy" id="2744309"/>
    <lineage>
        <taxon>Bacteria</taxon>
        <taxon>Bacillati</taxon>
        <taxon>Bacillota</taxon>
        <taxon>Bacilli</taxon>
        <taxon>Bacillales</taxon>
        <taxon>Paenibacillaceae</taxon>
        <taxon>Paenibacillus</taxon>
    </lineage>
</organism>
<dbReference type="SUPFAM" id="SSF53901">
    <property type="entry name" value="Thiolase-like"/>
    <property type="match status" value="1"/>
</dbReference>
<dbReference type="PANTHER" id="PTHR34069:SF2">
    <property type="entry name" value="BETA-KETOACYL-[ACYL-CARRIER-PROTEIN] SYNTHASE III"/>
    <property type="match status" value="1"/>
</dbReference>
<keyword evidence="5 14" id="KW-0808">Transferase</keyword>
<keyword evidence="6 14" id="KW-0276">Fatty acid metabolism</keyword>
<keyword evidence="3 14" id="KW-0963">Cytoplasm</keyword>
<feature type="active site" evidence="14">
    <location>
        <position position="259"/>
    </location>
</feature>
<dbReference type="EC" id="2.3.1.180" evidence="14"/>
<dbReference type="InterPro" id="IPR013751">
    <property type="entry name" value="ACP_syn_III_N"/>
</dbReference>
<dbReference type="GO" id="GO:0044550">
    <property type="term" value="P:secondary metabolite biosynthetic process"/>
    <property type="evidence" value="ECO:0007669"/>
    <property type="project" value="TreeGrafter"/>
</dbReference>
<dbReference type="PANTHER" id="PTHR34069">
    <property type="entry name" value="3-OXOACYL-[ACYL-CARRIER-PROTEIN] SYNTHASE 3"/>
    <property type="match status" value="1"/>
</dbReference>
<dbReference type="Gene3D" id="3.40.47.10">
    <property type="match status" value="1"/>
</dbReference>
<dbReference type="GO" id="GO:0006633">
    <property type="term" value="P:fatty acid biosynthetic process"/>
    <property type="evidence" value="ECO:0007669"/>
    <property type="project" value="UniProtKB-UniRule"/>
</dbReference>
<keyword evidence="18" id="KW-1185">Reference proteome</keyword>
<comment type="catalytic activity">
    <reaction evidence="11">
        <text>(2S)-2-methylbutanoyl-CoA + malonyl-[ACP] + H(+) = (4S)-4-methyl-3-oxohexanoyl-[ACP] + CO2 + CoA</text>
        <dbReference type="Rhea" id="RHEA:42276"/>
        <dbReference type="Rhea" id="RHEA-COMP:9623"/>
        <dbReference type="Rhea" id="RHEA-COMP:17148"/>
        <dbReference type="ChEBI" id="CHEBI:15378"/>
        <dbReference type="ChEBI" id="CHEBI:16526"/>
        <dbReference type="ChEBI" id="CHEBI:57287"/>
        <dbReference type="ChEBI" id="CHEBI:78449"/>
        <dbReference type="ChEBI" id="CHEBI:88166"/>
        <dbReference type="ChEBI" id="CHEBI:167462"/>
        <dbReference type="EC" id="2.3.1.300"/>
    </reaction>
    <physiologicalReaction direction="left-to-right" evidence="11">
        <dbReference type="Rhea" id="RHEA:42277"/>
    </physiologicalReaction>
</comment>
<keyword evidence="8 14" id="KW-0275">Fatty acid biosynthesis</keyword>
<comment type="function">
    <text evidence="14">Catalyzes the condensation reaction of fatty acid synthesis by the addition to an acyl acceptor of two carbons from malonyl-ACP. Catalyzes the first condensation reaction which initiates fatty acid synthesis and may therefore play a role in governing the total rate of fatty acid production. Possesses both acetoacetyl-ACP synthase and acetyl transacylase activities. Its substrate specificity determines the biosynthesis of branched-chain and/or straight-chain of fatty acids.</text>
</comment>
<dbReference type="Pfam" id="PF08541">
    <property type="entry name" value="ACP_syn_III_C"/>
    <property type="match status" value="1"/>
</dbReference>
<evidence type="ECO:0000256" key="6">
    <source>
        <dbReference type="ARBA" id="ARBA00022832"/>
    </source>
</evidence>
<dbReference type="AlphaFoldDB" id="A0A850ENF8"/>
<proteinExistence type="inferred from homology"/>
<evidence type="ECO:0000256" key="13">
    <source>
        <dbReference type="ARBA" id="ARBA00052985"/>
    </source>
</evidence>
<feature type="active site" evidence="14">
    <location>
        <position position="289"/>
    </location>
</feature>
<dbReference type="EMBL" id="JABWCS010000204">
    <property type="protein sequence ID" value="NUU60864.1"/>
    <property type="molecule type" value="Genomic_DNA"/>
</dbReference>
<feature type="region of interest" description="ACP-binding" evidence="14">
    <location>
        <begin position="260"/>
        <end position="264"/>
    </location>
</feature>
<dbReference type="GO" id="GO:0033818">
    <property type="term" value="F:beta-ketoacyl-acyl-carrier-protein synthase III activity"/>
    <property type="evidence" value="ECO:0007669"/>
    <property type="project" value="UniProtKB-UniRule"/>
</dbReference>
<reference evidence="17" key="1">
    <citation type="submission" date="2020-06" db="EMBL/GenBank/DDBJ databases">
        <title>Paenibacillus sp. nov., isolated from soil.</title>
        <authorList>
            <person name="Seo Y.L."/>
        </authorList>
    </citation>
    <scope>NUCLEOTIDE SEQUENCE [LARGE SCALE GENOMIC DNA]</scope>
    <source>
        <strain evidence="17">JW14</strain>
    </source>
</reference>
<feature type="active site" evidence="14">
    <location>
        <position position="122"/>
    </location>
</feature>
<evidence type="ECO:0000256" key="8">
    <source>
        <dbReference type="ARBA" id="ARBA00023160"/>
    </source>
</evidence>
<name>A0A850ENF8_9BACL</name>
<evidence type="ECO:0000256" key="14">
    <source>
        <dbReference type="HAMAP-Rule" id="MF_01815"/>
    </source>
</evidence>
<evidence type="ECO:0000256" key="3">
    <source>
        <dbReference type="ARBA" id="ARBA00022490"/>
    </source>
</evidence>
<evidence type="ECO:0000256" key="7">
    <source>
        <dbReference type="ARBA" id="ARBA00023098"/>
    </source>
</evidence>
<dbReference type="FunFam" id="3.40.47.10:FF:000004">
    <property type="entry name" value="3-oxoacyl-[acyl-carrier-protein] synthase 3"/>
    <property type="match status" value="1"/>
</dbReference>
<feature type="domain" description="Beta-ketoacyl-[acyl-carrier-protein] synthase III C-terminal" evidence="15">
    <location>
        <begin position="243"/>
        <end position="331"/>
    </location>
</feature>
<dbReference type="NCBIfam" id="NF006829">
    <property type="entry name" value="PRK09352.1"/>
    <property type="match status" value="1"/>
</dbReference>
<comment type="subunit">
    <text evidence="14">Homodimer.</text>
</comment>
<dbReference type="InterPro" id="IPR013747">
    <property type="entry name" value="ACP_syn_III_C"/>
</dbReference>
<comment type="caution">
    <text evidence="17">The sequence shown here is derived from an EMBL/GenBank/DDBJ whole genome shotgun (WGS) entry which is preliminary data.</text>
</comment>
<dbReference type="Pfam" id="PF08545">
    <property type="entry name" value="ACP_syn_III"/>
    <property type="match status" value="1"/>
</dbReference>
<keyword evidence="9 14" id="KW-0012">Acyltransferase</keyword>
<evidence type="ECO:0000256" key="5">
    <source>
        <dbReference type="ARBA" id="ARBA00022679"/>
    </source>
</evidence>